<dbReference type="GO" id="GO:0003756">
    <property type="term" value="F:protein disulfide isomerase activity"/>
    <property type="evidence" value="ECO:0007669"/>
    <property type="project" value="UniProtKB-EC"/>
</dbReference>
<feature type="non-terminal residue" evidence="13">
    <location>
        <position position="1"/>
    </location>
</feature>
<name>A0A9N9IRL0_9GLOM</name>
<dbReference type="InterPro" id="IPR005792">
    <property type="entry name" value="Prot_disulphide_isomerase"/>
</dbReference>
<evidence type="ECO:0000256" key="5">
    <source>
        <dbReference type="ARBA" id="ARBA00022729"/>
    </source>
</evidence>
<dbReference type="CDD" id="cd02961">
    <property type="entry name" value="PDI_a_family"/>
    <property type="match status" value="1"/>
</dbReference>
<evidence type="ECO:0000256" key="4">
    <source>
        <dbReference type="ARBA" id="ARBA00012723"/>
    </source>
</evidence>
<dbReference type="EC" id="5.3.4.1" evidence="4"/>
<proteinExistence type="inferred from homology"/>
<comment type="catalytic activity">
    <reaction evidence="1">
        <text>Catalyzes the rearrangement of -S-S- bonds in proteins.</text>
        <dbReference type="EC" id="5.3.4.1"/>
    </reaction>
</comment>
<dbReference type="GO" id="GO:0005788">
    <property type="term" value="C:endoplasmic reticulum lumen"/>
    <property type="evidence" value="ECO:0007669"/>
    <property type="project" value="UniProtKB-SubCell"/>
</dbReference>
<dbReference type="GO" id="GO:0006457">
    <property type="term" value="P:protein folding"/>
    <property type="evidence" value="ECO:0007669"/>
    <property type="project" value="TreeGrafter"/>
</dbReference>
<dbReference type="FunFam" id="3.40.30.10:FF:000185">
    <property type="entry name" value="Protein disulfide-isomerase"/>
    <property type="match status" value="1"/>
</dbReference>
<protein>
    <recommendedName>
        <fullName evidence="11">Protein disulfide-isomerase</fullName>
        <ecNumber evidence="4">5.3.4.1</ecNumber>
    </recommendedName>
</protein>
<dbReference type="CDD" id="cd02982">
    <property type="entry name" value="PDI_b'_family"/>
    <property type="match status" value="1"/>
</dbReference>
<comment type="similarity">
    <text evidence="3">Belongs to the protein disulfide isomerase family.</text>
</comment>
<dbReference type="InterPro" id="IPR036249">
    <property type="entry name" value="Thioredoxin-like_sf"/>
</dbReference>
<sequence>GTIFALSFVFAEEVSDVITLTKANFNKIVSPEKFILVGFFEPRRPRSKILALEYEAAATALKADNIKLAKVDCTVETNLCAEYEIRGYSTLKVFKEGKPIEYTGNRKAALIISYMKRQSIPTVSDVNVDNLDTFKDINEVVIIGYWDSESQNERDIFITVAESLRNDYAFGQTEQKEAATMNEVTAPAVVLYNKFDEDKYILKSPFTKEQLETFIKAYSVPLMAEIEVENYDSYINSGLPIAFLFYENDEQRVYLGKAIEPVAKNFKGQVNFVYINASKFGRHAKNIELKQIWPAFGIYNPVENSKYPFSQSEKITTVNIQAFVSKFVKGEIPPSIKSESIPENNDGPVTILVAHTIKDIVYNKTKDVFVLFYVLAYSNSKGKIIIAKIDVFKNEIPSKFNVTGWPTIKLFKAGEKEEIADYPGDRTLENLIEFITKNTANKIKVNKNTEEEKKPIEELIAFVL</sequence>
<dbReference type="Pfam" id="PF00085">
    <property type="entry name" value="Thioredoxin"/>
    <property type="match status" value="2"/>
</dbReference>
<dbReference type="NCBIfam" id="TIGR01130">
    <property type="entry name" value="ER_PDI_fam"/>
    <property type="match status" value="1"/>
</dbReference>
<organism evidence="13 14">
    <name type="scientific">Racocetra fulgida</name>
    <dbReference type="NCBI Taxonomy" id="60492"/>
    <lineage>
        <taxon>Eukaryota</taxon>
        <taxon>Fungi</taxon>
        <taxon>Fungi incertae sedis</taxon>
        <taxon>Mucoromycota</taxon>
        <taxon>Glomeromycotina</taxon>
        <taxon>Glomeromycetes</taxon>
        <taxon>Diversisporales</taxon>
        <taxon>Gigasporaceae</taxon>
        <taxon>Racocetra</taxon>
    </lineage>
</organism>
<dbReference type="CDD" id="cd02981">
    <property type="entry name" value="PDI_b_family"/>
    <property type="match status" value="1"/>
</dbReference>
<dbReference type="Proteomes" id="UP000789396">
    <property type="component" value="Unassembled WGS sequence"/>
</dbReference>
<evidence type="ECO:0000256" key="10">
    <source>
        <dbReference type="ARBA" id="ARBA00023284"/>
    </source>
</evidence>
<dbReference type="GO" id="GO:0034976">
    <property type="term" value="P:response to endoplasmic reticulum stress"/>
    <property type="evidence" value="ECO:0007669"/>
    <property type="project" value="TreeGrafter"/>
</dbReference>
<dbReference type="OrthoDB" id="427280at2759"/>
<feature type="domain" description="Thioredoxin" evidence="12">
    <location>
        <begin position="377"/>
        <end position="437"/>
    </location>
</feature>
<dbReference type="AlphaFoldDB" id="A0A9N9IRL0"/>
<dbReference type="EMBL" id="CAJVPZ010035168">
    <property type="protein sequence ID" value="CAG8748453.1"/>
    <property type="molecule type" value="Genomic_DNA"/>
</dbReference>
<feature type="domain" description="Thioredoxin" evidence="12">
    <location>
        <begin position="17"/>
        <end position="116"/>
    </location>
</feature>
<dbReference type="Pfam" id="PF13848">
    <property type="entry name" value="Thioredoxin_6"/>
    <property type="match status" value="1"/>
</dbReference>
<evidence type="ECO:0000256" key="1">
    <source>
        <dbReference type="ARBA" id="ARBA00001182"/>
    </source>
</evidence>
<evidence type="ECO:0000313" key="13">
    <source>
        <dbReference type="EMBL" id="CAG8748453.1"/>
    </source>
</evidence>
<accession>A0A9N9IRL0</accession>
<dbReference type="PANTHER" id="PTHR18929:SF132">
    <property type="entry name" value="PROTEIN DISULFIDE-ISOMERASE A3"/>
    <property type="match status" value="1"/>
</dbReference>
<feature type="non-terminal residue" evidence="13">
    <location>
        <position position="464"/>
    </location>
</feature>
<gene>
    <name evidence="13" type="ORF">RFULGI_LOCUS13420</name>
</gene>
<keyword evidence="14" id="KW-1185">Reference proteome</keyword>
<evidence type="ECO:0000256" key="9">
    <source>
        <dbReference type="ARBA" id="ARBA00023235"/>
    </source>
</evidence>
<dbReference type="PANTHER" id="PTHR18929">
    <property type="entry name" value="PROTEIN DISULFIDE ISOMERASE"/>
    <property type="match status" value="1"/>
</dbReference>
<dbReference type="SUPFAM" id="SSF52833">
    <property type="entry name" value="Thioredoxin-like"/>
    <property type="match status" value="4"/>
</dbReference>
<evidence type="ECO:0000256" key="3">
    <source>
        <dbReference type="ARBA" id="ARBA00006347"/>
    </source>
</evidence>
<comment type="subcellular location">
    <subcellularLocation>
        <location evidence="2">Endoplasmic reticulum lumen</location>
    </subcellularLocation>
</comment>
<keyword evidence="5" id="KW-0732">Signal</keyword>
<keyword evidence="7" id="KW-0256">Endoplasmic reticulum</keyword>
<dbReference type="InterPro" id="IPR013766">
    <property type="entry name" value="Thioredoxin_domain"/>
</dbReference>
<evidence type="ECO:0000256" key="6">
    <source>
        <dbReference type="ARBA" id="ARBA00022737"/>
    </source>
</evidence>
<comment type="caution">
    <text evidence="13">The sequence shown here is derived from an EMBL/GenBank/DDBJ whole genome shotgun (WGS) entry which is preliminary data.</text>
</comment>
<evidence type="ECO:0000256" key="11">
    <source>
        <dbReference type="ARBA" id="ARBA00039846"/>
    </source>
</evidence>
<keyword evidence="8" id="KW-1015">Disulfide bond</keyword>
<reference evidence="13" key="1">
    <citation type="submission" date="2021-06" db="EMBL/GenBank/DDBJ databases">
        <authorList>
            <person name="Kallberg Y."/>
            <person name="Tangrot J."/>
            <person name="Rosling A."/>
        </authorList>
    </citation>
    <scope>NUCLEOTIDE SEQUENCE</scope>
    <source>
        <strain evidence="13">IN212</strain>
    </source>
</reference>
<dbReference type="Gene3D" id="3.40.30.10">
    <property type="entry name" value="Glutaredoxin"/>
    <property type="match status" value="4"/>
</dbReference>
<keyword evidence="10" id="KW-0676">Redox-active center</keyword>
<keyword evidence="9" id="KW-0413">Isomerase</keyword>
<evidence type="ECO:0000259" key="12">
    <source>
        <dbReference type="Pfam" id="PF00085"/>
    </source>
</evidence>
<evidence type="ECO:0000256" key="7">
    <source>
        <dbReference type="ARBA" id="ARBA00022824"/>
    </source>
</evidence>
<evidence type="ECO:0000256" key="8">
    <source>
        <dbReference type="ARBA" id="ARBA00023157"/>
    </source>
</evidence>
<keyword evidence="6" id="KW-0677">Repeat</keyword>
<evidence type="ECO:0000313" key="14">
    <source>
        <dbReference type="Proteomes" id="UP000789396"/>
    </source>
</evidence>
<evidence type="ECO:0000256" key="2">
    <source>
        <dbReference type="ARBA" id="ARBA00004319"/>
    </source>
</evidence>